<comment type="similarity">
    <text evidence="4">Belongs to the ClpA/ClpB family.</text>
</comment>
<dbReference type="Gene3D" id="3.40.50.300">
    <property type="entry name" value="P-loop containing nucleotide triphosphate hydrolases"/>
    <property type="match status" value="3"/>
</dbReference>
<gene>
    <name evidence="9" type="ORF">SAMN02745148_02451</name>
</gene>
<dbReference type="PANTHER" id="PTHR11638">
    <property type="entry name" value="ATP-DEPENDENT CLP PROTEASE"/>
    <property type="match status" value="1"/>
</dbReference>
<evidence type="ECO:0000313" key="10">
    <source>
        <dbReference type="Proteomes" id="UP000184346"/>
    </source>
</evidence>
<keyword evidence="1 4" id="KW-0547">Nucleotide-binding</keyword>
<evidence type="ECO:0000256" key="6">
    <source>
        <dbReference type="SAM" id="MobiDB-lite"/>
    </source>
</evidence>
<reference evidence="9 10" key="1">
    <citation type="submission" date="2016-11" db="EMBL/GenBank/DDBJ databases">
        <authorList>
            <person name="Jaros S."/>
            <person name="Januszkiewicz K."/>
            <person name="Wedrychowicz H."/>
        </authorList>
    </citation>
    <scope>NUCLEOTIDE SEQUENCE [LARGE SCALE GENOMIC DNA]</scope>
    <source>
        <strain evidence="9 10">DSM 19980</strain>
    </source>
</reference>
<sequence>MYRVELSALIGRLNAIARQGLEQATAHCAEQRAPEVSVGHLLLALLDQPLCDVRHLLEHQAIETSELRASLSDETAPPRGLMVATPSFSPLLIELLQDAWLLASTELEHTQLRSGAIFVTLLHNASRYLGPRSSELLTPLNRESLRRDFSRLTAESTEAPRLQEHEDSWQPGPGVSIPPPDSDSALARFTTSLTEQARHDKLDPVLCRDPEIDQMLDILGRRRKNNPIVIGDAGVGKSAVVEGLANRIVAGDVPPALAEVELLALDLGALQAGASVKGEFEKRLKAVIDEVRNAPRQILLFIDEAHTLIGAGNQEGGADAANLLKPALARGELRTITATTWREYKKYFEKDPALSRRFQPVSLAEPSPEQALIILRGLRDVYERAHGVLIGESGLRAAAQLSARYLAGRQLPDKAIDVLDTACARLSQALDAPPRRLSHLRSEHLAARREREQLNREVLLGRAPDTQRSDELDTRLARITDELATLEAAWHTQRECVDATLVLHAQLLGSHAESQDVQLASATNDPCGDTAPDADHHRLHAELLEREAELKTLQHEHALLDASVEEAQIAQVIGDWTGVPVERLTSDELTRLTELPQHLGRLVQGQDTAIARLHRHLLTARADLRRPGRPLGAFLLVGPSGVGKTETVVQIAERLYGGRQFLTTINMSEYQEKHTVSRLIGSPPGYVGFGEGGLLTEAIRQRPYSIVLLDEVEKAHPDVLNLFYQAFDKGELADGEGRLIDCKNVVFFLTSNLGFETIVAHADSPGSLDDALYPELAGFFKPALLARMEVVPYFPLSADTLTSIVEAKLTALASRIRQRHRDAEVRLGEGLAEAIRARAIRSENGARMLESVIDGELLPPVSRALLERLSRGEPVTRVTLGVDDERAGFVACVE</sequence>
<feature type="domain" description="AAA+ ATPase" evidence="7">
    <location>
        <begin position="630"/>
        <end position="778"/>
    </location>
</feature>
<evidence type="ECO:0000256" key="5">
    <source>
        <dbReference type="SAM" id="Coils"/>
    </source>
</evidence>
<dbReference type="GO" id="GO:0005737">
    <property type="term" value="C:cytoplasm"/>
    <property type="evidence" value="ECO:0007669"/>
    <property type="project" value="TreeGrafter"/>
</dbReference>
<dbReference type="PROSITE" id="PS00870">
    <property type="entry name" value="CLPAB_1"/>
    <property type="match status" value="1"/>
</dbReference>
<dbReference type="OrthoDB" id="9803641at2"/>
<dbReference type="EMBL" id="FQUJ01000010">
    <property type="protein sequence ID" value="SHF36946.1"/>
    <property type="molecule type" value="Genomic_DNA"/>
</dbReference>
<dbReference type="InterPro" id="IPR028299">
    <property type="entry name" value="ClpA/B_CS2"/>
</dbReference>
<keyword evidence="3 4" id="KW-0143">Chaperone</keyword>
<dbReference type="SUPFAM" id="SSF81923">
    <property type="entry name" value="Double Clp-N motif"/>
    <property type="match status" value="1"/>
</dbReference>
<dbReference type="AlphaFoldDB" id="A0A1M5B3F2"/>
<dbReference type="RefSeq" id="WP_072823233.1">
    <property type="nucleotide sequence ID" value="NZ_FQUJ01000010.1"/>
</dbReference>
<dbReference type="InterPro" id="IPR017729">
    <property type="entry name" value="ATPase_T6SS_ClpV1"/>
</dbReference>
<evidence type="ECO:0000313" key="9">
    <source>
        <dbReference type="EMBL" id="SHF36946.1"/>
    </source>
</evidence>
<dbReference type="InterPro" id="IPR050130">
    <property type="entry name" value="ClpA_ClpB"/>
</dbReference>
<dbReference type="Proteomes" id="UP000184346">
    <property type="component" value="Unassembled WGS sequence"/>
</dbReference>
<dbReference type="SUPFAM" id="SSF52540">
    <property type="entry name" value="P-loop containing nucleoside triphosphate hydrolases"/>
    <property type="match status" value="2"/>
</dbReference>
<evidence type="ECO:0000256" key="3">
    <source>
        <dbReference type="ARBA" id="ARBA00023186"/>
    </source>
</evidence>
<dbReference type="Pfam" id="PF10431">
    <property type="entry name" value="ClpB_D2-small"/>
    <property type="match status" value="1"/>
</dbReference>
<dbReference type="FunFam" id="3.40.50.300:FF:000010">
    <property type="entry name" value="Chaperone clpB 1, putative"/>
    <property type="match status" value="1"/>
</dbReference>
<feature type="domain" description="Clp ATPase C-terminal" evidence="8">
    <location>
        <begin position="796"/>
        <end position="889"/>
    </location>
</feature>
<evidence type="ECO:0000256" key="4">
    <source>
        <dbReference type="RuleBase" id="RU004432"/>
    </source>
</evidence>
<keyword evidence="2 4" id="KW-0067">ATP-binding</keyword>
<dbReference type="SMART" id="SM01086">
    <property type="entry name" value="ClpB_D2-small"/>
    <property type="match status" value="1"/>
</dbReference>
<dbReference type="CDD" id="cd19499">
    <property type="entry name" value="RecA-like_ClpB_Hsp104-like"/>
    <property type="match status" value="1"/>
</dbReference>
<dbReference type="InterPro" id="IPR001270">
    <property type="entry name" value="ClpA/B"/>
</dbReference>
<dbReference type="InterPro" id="IPR027417">
    <property type="entry name" value="P-loop_NTPase"/>
</dbReference>
<keyword evidence="10" id="KW-1185">Reference proteome</keyword>
<dbReference type="InterPro" id="IPR018368">
    <property type="entry name" value="ClpA/B_CS1"/>
</dbReference>
<feature type="coiled-coil region" evidence="5">
    <location>
        <begin position="437"/>
        <end position="489"/>
    </location>
</feature>
<dbReference type="CDD" id="cd00009">
    <property type="entry name" value="AAA"/>
    <property type="match status" value="1"/>
</dbReference>
<dbReference type="Pfam" id="PF07724">
    <property type="entry name" value="AAA_2"/>
    <property type="match status" value="1"/>
</dbReference>
<dbReference type="GO" id="GO:0016887">
    <property type="term" value="F:ATP hydrolysis activity"/>
    <property type="evidence" value="ECO:0007669"/>
    <property type="project" value="InterPro"/>
</dbReference>
<evidence type="ECO:0000259" key="8">
    <source>
        <dbReference type="SMART" id="SM01086"/>
    </source>
</evidence>
<keyword evidence="5" id="KW-0175">Coiled coil</keyword>
<dbReference type="NCBIfam" id="TIGR03345">
    <property type="entry name" value="VI_ClpV1"/>
    <property type="match status" value="1"/>
</dbReference>
<name>A0A1M5B3F2_9GAMM</name>
<dbReference type="InterPro" id="IPR003959">
    <property type="entry name" value="ATPase_AAA_core"/>
</dbReference>
<dbReference type="InterPro" id="IPR041546">
    <property type="entry name" value="ClpA/ClpB_AAA_lid"/>
</dbReference>
<feature type="region of interest" description="Disordered" evidence="6">
    <location>
        <begin position="154"/>
        <end position="185"/>
    </location>
</feature>
<dbReference type="Pfam" id="PF17871">
    <property type="entry name" value="AAA_lid_9"/>
    <property type="match status" value="1"/>
</dbReference>
<dbReference type="Pfam" id="PF00004">
    <property type="entry name" value="AAA"/>
    <property type="match status" value="1"/>
</dbReference>
<evidence type="ECO:0000256" key="2">
    <source>
        <dbReference type="ARBA" id="ARBA00022840"/>
    </source>
</evidence>
<feature type="domain" description="AAA+ ATPase" evidence="7">
    <location>
        <begin position="223"/>
        <end position="368"/>
    </location>
</feature>
<dbReference type="PROSITE" id="PS00871">
    <property type="entry name" value="CLPAB_2"/>
    <property type="match status" value="1"/>
</dbReference>
<dbReference type="InterPro" id="IPR003593">
    <property type="entry name" value="AAA+_ATPase"/>
</dbReference>
<proteinExistence type="inferred from homology"/>
<accession>A0A1M5B3F2</accession>
<dbReference type="STRING" id="1121942.SAMN02745148_02451"/>
<dbReference type="SMART" id="SM00382">
    <property type="entry name" value="AAA"/>
    <property type="match status" value="2"/>
</dbReference>
<protein>
    <submittedName>
        <fullName evidence="9">Type VI secretion system protein VasG</fullName>
    </submittedName>
</protein>
<dbReference type="GO" id="GO:0005524">
    <property type="term" value="F:ATP binding"/>
    <property type="evidence" value="ECO:0007669"/>
    <property type="project" value="UniProtKB-KW"/>
</dbReference>
<dbReference type="InterPro" id="IPR019489">
    <property type="entry name" value="Clp_ATPase_C"/>
</dbReference>
<dbReference type="GO" id="GO:0034605">
    <property type="term" value="P:cellular response to heat"/>
    <property type="evidence" value="ECO:0007669"/>
    <property type="project" value="TreeGrafter"/>
</dbReference>
<organism evidence="9 10">
    <name type="scientific">Modicisalibacter ilicicola DSM 19980</name>
    <dbReference type="NCBI Taxonomy" id="1121942"/>
    <lineage>
        <taxon>Bacteria</taxon>
        <taxon>Pseudomonadati</taxon>
        <taxon>Pseudomonadota</taxon>
        <taxon>Gammaproteobacteria</taxon>
        <taxon>Oceanospirillales</taxon>
        <taxon>Halomonadaceae</taxon>
        <taxon>Modicisalibacter</taxon>
    </lineage>
</organism>
<dbReference type="PANTHER" id="PTHR11638:SF182">
    <property type="entry name" value="CLP ATPASE"/>
    <property type="match status" value="1"/>
</dbReference>
<dbReference type="PRINTS" id="PR00300">
    <property type="entry name" value="CLPPROTEASEA"/>
</dbReference>
<dbReference type="Gene3D" id="1.10.8.60">
    <property type="match status" value="1"/>
</dbReference>
<dbReference type="InterPro" id="IPR036628">
    <property type="entry name" value="Clp_N_dom_sf"/>
</dbReference>
<evidence type="ECO:0000259" key="7">
    <source>
        <dbReference type="SMART" id="SM00382"/>
    </source>
</evidence>
<evidence type="ECO:0000256" key="1">
    <source>
        <dbReference type="ARBA" id="ARBA00022741"/>
    </source>
</evidence>
<dbReference type="Gene3D" id="1.10.1780.10">
    <property type="entry name" value="Clp, N-terminal domain"/>
    <property type="match status" value="1"/>
</dbReference>